<feature type="region of interest" description="Disordered" evidence="3">
    <location>
        <begin position="223"/>
        <end position="277"/>
    </location>
</feature>
<feature type="region of interest" description="Disordered" evidence="3">
    <location>
        <begin position="92"/>
        <end position="130"/>
    </location>
</feature>
<feature type="compositionally biased region" description="Basic and acidic residues" evidence="3">
    <location>
        <begin position="565"/>
        <end position="603"/>
    </location>
</feature>
<dbReference type="PROSITE" id="PS50102">
    <property type="entry name" value="RRM"/>
    <property type="match status" value="1"/>
</dbReference>
<evidence type="ECO:0000256" key="2">
    <source>
        <dbReference type="PROSITE-ProRule" id="PRU00176"/>
    </source>
</evidence>
<reference evidence="6" key="1">
    <citation type="submission" date="2017-01" db="EMBL/GenBank/DDBJ databases">
        <title>Comparative genomics of anhydrobiosis in the tardigrade Hypsibius dujardini.</title>
        <authorList>
            <person name="Yoshida Y."/>
            <person name="Koutsovoulos G."/>
            <person name="Laetsch D."/>
            <person name="Stevens L."/>
            <person name="Kumar S."/>
            <person name="Horikawa D."/>
            <person name="Ishino K."/>
            <person name="Komine S."/>
            <person name="Tomita M."/>
            <person name="Blaxter M."/>
            <person name="Arakawa K."/>
        </authorList>
    </citation>
    <scope>NUCLEOTIDE SEQUENCE [LARGE SCALE GENOMIC DNA]</scope>
    <source>
        <strain evidence="6">Z151</strain>
    </source>
</reference>
<dbReference type="SMART" id="SM00360">
    <property type="entry name" value="RRM"/>
    <property type="match status" value="1"/>
</dbReference>
<sequence length="603" mass="66155">MPGYPSLRFIYFTWTPHRRNFHVLLRKDKERIGIFSGASKRGAEKMEGELDLYAESDGNFDNFGQDQMTDGVNQDNQVDGLYDDVIGGDVPMGSHSHKIGDNGEHGGENEDGGFQHGGSGGGSQSSGGGRRSYTIIIGNLTWWTSEQDLQDLMEGYGVHDLQEIRIHENRANGQSKGFAMITVGSEETSKFLQSEIPKKDLQGQNPVCVPWSRQALNTFDAQARKNEGGSRGGMGMMGGGPGMGMMDQRRDGGGDRRNMDQDRRMDGGPMRPGLAGPGGMNPGMMPNAMGGGPNRPPGMGGMRMPPGFPPRMGMPGMPGMPRFPMGMPGAMGMRGIPPFMPGMRNPMMMNPMMRPDGAMGMGEWNPAGAAAAFGFPGAMARMQMAAAAGLPAPHINPAFMAGQMGAAAAMQSQDFGGGNGNGDMGASTMIGGEDFEGTVTQMKTVAANAIGRAAAECKTDPTGALRKLEAALSTIQTSKVVDDERVQRTLKSLQEAIDDMGMAKASDTRNGDRHSRDRSRDRDHRASDRDRDRDRHRDDRDRDDRSHRDRDRRRSRSRSPRDRKRSTDPDRNRDRERDRDRERRSDRDKGERRDSDRERDRHR</sequence>
<dbReference type="GO" id="GO:0005634">
    <property type="term" value="C:nucleus"/>
    <property type="evidence" value="ECO:0007669"/>
    <property type="project" value="UniProtKB-SubCell"/>
</dbReference>
<evidence type="ECO:0000313" key="6">
    <source>
        <dbReference type="Proteomes" id="UP000192578"/>
    </source>
</evidence>
<feature type="compositionally biased region" description="Basic residues" evidence="3">
    <location>
        <begin position="550"/>
        <end position="564"/>
    </location>
</feature>
<dbReference type="OrthoDB" id="10065185at2759"/>
<dbReference type="AlphaFoldDB" id="A0A1W0WU89"/>
<dbReference type="GO" id="GO:0003723">
    <property type="term" value="F:RNA binding"/>
    <property type="evidence" value="ECO:0007669"/>
    <property type="project" value="UniProtKB-UniRule"/>
</dbReference>
<proteinExistence type="inferred from homology"/>
<comment type="similarity">
    <text evidence="1">Belongs to the RRM CPSF6/7 family.</text>
</comment>
<dbReference type="InterPro" id="IPR000504">
    <property type="entry name" value="RRM_dom"/>
</dbReference>
<dbReference type="Gene3D" id="3.30.70.330">
    <property type="match status" value="1"/>
</dbReference>
<feature type="compositionally biased region" description="Basic and acidic residues" evidence="3">
    <location>
        <begin position="506"/>
        <end position="549"/>
    </location>
</feature>
<feature type="compositionally biased region" description="Gly residues" evidence="3">
    <location>
        <begin position="229"/>
        <end position="243"/>
    </location>
</feature>
<organism evidence="5 6">
    <name type="scientific">Hypsibius exemplaris</name>
    <name type="common">Freshwater tardigrade</name>
    <dbReference type="NCBI Taxonomy" id="2072580"/>
    <lineage>
        <taxon>Eukaryota</taxon>
        <taxon>Metazoa</taxon>
        <taxon>Ecdysozoa</taxon>
        <taxon>Tardigrada</taxon>
        <taxon>Eutardigrada</taxon>
        <taxon>Parachela</taxon>
        <taxon>Hypsibioidea</taxon>
        <taxon>Hypsibiidae</taxon>
        <taxon>Hypsibius</taxon>
    </lineage>
</organism>
<evidence type="ECO:0000313" key="5">
    <source>
        <dbReference type="EMBL" id="OQV18762.1"/>
    </source>
</evidence>
<evidence type="ECO:0000256" key="3">
    <source>
        <dbReference type="SAM" id="MobiDB-lite"/>
    </source>
</evidence>
<feature type="domain" description="RRM" evidence="4">
    <location>
        <begin position="133"/>
        <end position="214"/>
    </location>
</feature>
<dbReference type="PANTHER" id="PTHR23204">
    <property type="entry name" value="CLEAVAGE AND POLYADENYLATION SPECIFIC FACTOR"/>
    <property type="match status" value="1"/>
</dbReference>
<evidence type="ECO:0000256" key="1">
    <source>
        <dbReference type="ARBA" id="ARBA00006265"/>
    </source>
</evidence>
<dbReference type="Pfam" id="PF00076">
    <property type="entry name" value="RRM_1"/>
    <property type="match status" value="1"/>
</dbReference>
<dbReference type="SUPFAM" id="SSF54928">
    <property type="entry name" value="RNA-binding domain, RBD"/>
    <property type="match status" value="1"/>
</dbReference>
<gene>
    <name evidence="5" type="ORF">BV898_07199</name>
</gene>
<feature type="compositionally biased region" description="Basic and acidic residues" evidence="3">
    <location>
        <begin position="247"/>
        <end position="266"/>
    </location>
</feature>
<accession>A0A1W0WU89</accession>
<feature type="compositionally biased region" description="Basic and acidic residues" evidence="3">
    <location>
        <begin position="98"/>
        <end position="108"/>
    </location>
</feature>
<protein>
    <submittedName>
        <fullName evidence="5">Cleavage and polyadenylation specificity factor subunit 6</fullName>
    </submittedName>
</protein>
<comment type="caution">
    <text evidence="5">The sequence shown here is derived from an EMBL/GenBank/DDBJ whole genome shotgun (WGS) entry which is preliminary data.</text>
</comment>
<dbReference type="InterPro" id="IPR012677">
    <property type="entry name" value="Nucleotide-bd_a/b_plait_sf"/>
</dbReference>
<feature type="compositionally biased region" description="Gly residues" evidence="3">
    <location>
        <begin position="114"/>
        <end position="130"/>
    </location>
</feature>
<dbReference type="Proteomes" id="UP000192578">
    <property type="component" value="Unassembled WGS sequence"/>
</dbReference>
<feature type="region of interest" description="Disordered" evidence="3">
    <location>
        <begin position="495"/>
        <end position="603"/>
    </location>
</feature>
<dbReference type="InterPro" id="IPR034772">
    <property type="entry name" value="CPSF6/7"/>
</dbReference>
<dbReference type="EMBL" id="MTYJ01000046">
    <property type="protein sequence ID" value="OQV18762.1"/>
    <property type="molecule type" value="Genomic_DNA"/>
</dbReference>
<dbReference type="InterPro" id="IPR035979">
    <property type="entry name" value="RBD_domain_sf"/>
</dbReference>
<keyword evidence="2" id="KW-0694">RNA-binding</keyword>
<keyword evidence="6" id="KW-1185">Reference proteome</keyword>
<dbReference type="GO" id="GO:0006397">
    <property type="term" value="P:mRNA processing"/>
    <property type="evidence" value="ECO:0007669"/>
    <property type="project" value="UniProtKB-KW"/>
</dbReference>
<evidence type="ECO:0000259" key="4">
    <source>
        <dbReference type="PROSITE" id="PS50102"/>
    </source>
</evidence>
<name>A0A1W0WU89_HYPEX</name>